<comment type="similarity">
    <text evidence="6">Belongs to the TPP enzyme family. MenD subfamily.</text>
</comment>
<name>A0A6I4IE71_9FLAO</name>
<dbReference type="SUPFAM" id="SSF52518">
    <property type="entry name" value="Thiamin diphosphate-binding fold (THDP-binding)"/>
    <property type="match status" value="2"/>
</dbReference>
<dbReference type="InterPro" id="IPR012001">
    <property type="entry name" value="Thiamin_PyroP_enz_TPP-bd_dom"/>
</dbReference>
<dbReference type="EMBL" id="WQLW01000001">
    <property type="protein sequence ID" value="MVO07904.1"/>
    <property type="molecule type" value="Genomic_DNA"/>
</dbReference>
<evidence type="ECO:0000256" key="6">
    <source>
        <dbReference type="HAMAP-Rule" id="MF_01659"/>
    </source>
</evidence>
<keyword evidence="10" id="KW-1185">Reference proteome</keyword>
<evidence type="ECO:0000256" key="4">
    <source>
        <dbReference type="ARBA" id="ARBA00023052"/>
    </source>
</evidence>
<dbReference type="Proteomes" id="UP000431264">
    <property type="component" value="Unassembled WGS sequence"/>
</dbReference>
<dbReference type="HAMAP" id="MF_01659">
    <property type="entry name" value="MenD"/>
    <property type="match status" value="1"/>
</dbReference>
<dbReference type="GO" id="GO:0009234">
    <property type="term" value="P:menaquinone biosynthetic process"/>
    <property type="evidence" value="ECO:0007669"/>
    <property type="project" value="UniProtKB-UniRule"/>
</dbReference>
<evidence type="ECO:0000256" key="3">
    <source>
        <dbReference type="ARBA" id="ARBA00022842"/>
    </source>
</evidence>
<dbReference type="AlphaFoldDB" id="A0A6I4IE71"/>
<comment type="cofactor">
    <cofactor evidence="6">
        <name>thiamine diphosphate</name>
        <dbReference type="ChEBI" id="CHEBI:58937"/>
    </cofactor>
    <text evidence="6">Binds 1 thiamine pyrophosphate per subunit.</text>
</comment>
<keyword evidence="5 6" id="KW-0464">Manganese</keyword>
<proteinExistence type="inferred from homology"/>
<evidence type="ECO:0000259" key="8">
    <source>
        <dbReference type="Pfam" id="PF16582"/>
    </source>
</evidence>
<organism evidence="9 10">
    <name type="scientific">Flavobacterium profundi</name>
    <dbReference type="NCBI Taxonomy" id="1774945"/>
    <lineage>
        <taxon>Bacteria</taxon>
        <taxon>Pseudomonadati</taxon>
        <taxon>Bacteroidota</taxon>
        <taxon>Flavobacteriia</taxon>
        <taxon>Flavobacteriales</taxon>
        <taxon>Flavobacteriaceae</taxon>
        <taxon>Flavobacterium</taxon>
    </lineage>
</organism>
<dbReference type="CDD" id="cd07037">
    <property type="entry name" value="TPP_PYR_MenD"/>
    <property type="match status" value="1"/>
</dbReference>
<dbReference type="GO" id="GO:0070204">
    <property type="term" value="F:2-succinyl-5-enolpyruvyl-6-hydroxy-3-cyclohexene-1-carboxylic-acid synthase activity"/>
    <property type="evidence" value="ECO:0007669"/>
    <property type="project" value="UniProtKB-UniRule"/>
</dbReference>
<comment type="caution">
    <text evidence="9">The sequence shown here is derived from an EMBL/GenBank/DDBJ whole genome shotgun (WGS) entry which is preliminary data.</text>
</comment>
<dbReference type="GO" id="GO:0030145">
    <property type="term" value="F:manganese ion binding"/>
    <property type="evidence" value="ECO:0007669"/>
    <property type="project" value="UniProtKB-UniRule"/>
</dbReference>
<dbReference type="Pfam" id="PF02776">
    <property type="entry name" value="TPP_enzyme_N"/>
    <property type="match status" value="1"/>
</dbReference>
<dbReference type="Gene3D" id="3.40.50.970">
    <property type="match status" value="2"/>
</dbReference>
<dbReference type="PANTHER" id="PTHR42916:SF1">
    <property type="entry name" value="PROTEIN PHYLLO, CHLOROPLASTIC"/>
    <property type="match status" value="1"/>
</dbReference>
<dbReference type="NCBIfam" id="TIGR00173">
    <property type="entry name" value="menD"/>
    <property type="match status" value="1"/>
</dbReference>
<dbReference type="Pfam" id="PF16582">
    <property type="entry name" value="TPP_enzyme_M_2"/>
    <property type="match status" value="1"/>
</dbReference>
<evidence type="ECO:0000256" key="1">
    <source>
        <dbReference type="ARBA" id="ARBA00022679"/>
    </source>
</evidence>
<comment type="cofactor">
    <cofactor evidence="6">
        <name>Mg(2+)</name>
        <dbReference type="ChEBI" id="CHEBI:18420"/>
    </cofactor>
    <cofactor evidence="6">
        <name>Mn(2+)</name>
        <dbReference type="ChEBI" id="CHEBI:29035"/>
    </cofactor>
</comment>
<reference evidence="10" key="1">
    <citation type="submission" date="2019-05" db="EMBL/GenBank/DDBJ databases">
        <title>Flavobacterium profundi sp. nov., isolated from a deep-sea seamount.</title>
        <authorList>
            <person name="Zhang D.-C."/>
        </authorList>
    </citation>
    <scope>NUCLEOTIDE SEQUENCE [LARGE SCALE GENOMIC DNA]</scope>
    <source>
        <strain evidence="10">TP390</strain>
    </source>
</reference>
<accession>A0A6I4IE71</accession>
<dbReference type="GO" id="GO:0000287">
    <property type="term" value="F:magnesium ion binding"/>
    <property type="evidence" value="ECO:0007669"/>
    <property type="project" value="UniProtKB-UniRule"/>
</dbReference>
<evidence type="ECO:0000256" key="2">
    <source>
        <dbReference type="ARBA" id="ARBA00022723"/>
    </source>
</evidence>
<gene>
    <name evidence="6 9" type="primary">menD</name>
    <name evidence="9" type="ORF">GOQ30_01835</name>
</gene>
<dbReference type="UniPathway" id="UPA00079"/>
<dbReference type="UniPathway" id="UPA01057">
    <property type="reaction ID" value="UER00164"/>
</dbReference>
<dbReference type="Gene3D" id="3.40.50.1220">
    <property type="entry name" value="TPP-binding domain"/>
    <property type="match status" value="1"/>
</dbReference>
<dbReference type="GO" id="GO:0030976">
    <property type="term" value="F:thiamine pyrophosphate binding"/>
    <property type="evidence" value="ECO:0007669"/>
    <property type="project" value="UniProtKB-UniRule"/>
</dbReference>
<comment type="pathway">
    <text evidence="6">Quinol/quinone metabolism; menaquinone biosynthesis.</text>
</comment>
<feature type="domain" description="Thiamine pyrophosphate enzyme N-terminal TPP-binding" evidence="7">
    <location>
        <begin position="8"/>
        <end position="116"/>
    </location>
</feature>
<comment type="catalytic activity">
    <reaction evidence="6">
        <text>isochorismate + 2-oxoglutarate + H(+) = 5-enolpyruvoyl-6-hydroxy-2-succinyl-cyclohex-3-ene-1-carboxylate + CO2</text>
        <dbReference type="Rhea" id="RHEA:25593"/>
        <dbReference type="ChEBI" id="CHEBI:15378"/>
        <dbReference type="ChEBI" id="CHEBI:16526"/>
        <dbReference type="ChEBI" id="CHEBI:16810"/>
        <dbReference type="ChEBI" id="CHEBI:29780"/>
        <dbReference type="ChEBI" id="CHEBI:58818"/>
        <dbReference type="EC" id="2.2.1.9"/>
    </reaction>
</comment>
<sequence length="552" mass="62749">MKYPKIPLAQSLIAICKAKGLKHIVISPGSRNAPLTIGFASNPYFTCYSIADERCAAFFALGIAQQLEEPVAVVCTSGSAVLNYYPAVAEAFYSQIPLVIISADRPHDKIDIGDGQTIRQENVFSNHIISSTNLTEEVSDENDIAIQNALHLADSEKGPVHINVPFEEPLYETVDALSVETKWISFDDEIKRNFQLENQFINQWKNSKKKLILIGENKPSVIQNEILEQLAADASVVVMTEKTSNLYHSKFVSNIDTIITPFTDAEFSFFQPDILITFGGMVVSKRIKAFLRKYKPAAHWHIDERRAYDTYGCLTQHFKTKPDAFFEQLLENYTNTISEYDLKMQEIISLRRVRTAEYLKNIPFSDFKVFDSISKKLPHNIQLQISNSSAIRYLQLVDVDPSITVFCNRGTSGIDGSTSTAIGAARVQEKPTFFITGDISFFYDSNALWNNYIPKNFKIILINNGGGGIFRILPGHEENNVFTTFFETSHRLNAKYLAAMFHFNYHWVDNEVDLEKTWSLFMHSNDQPSLLEINTPEKLNNKILLDYFKYLK</sequence>
<dbReference type="InterPro" id="IPR029061">
    <property type="entry name" value="THDP-binding"/>
</dbReference>
<dbReference type="InterPro" id="IPR032264">
    <property type="entry name" value="MenD_middle"/>
</dbReference>
<evidence type="ECO:0000256" key="5">
    <source>
        <dbReference type="ARBA" id="ARBA00023211"/>
    </source>
</evidence>
<evidence type="ECO:0000313" key="9">
    <source>
        <dbReference type="EMBL" id="MVO07904.1"/>
    </source>
</evidence>
<dbReference type="PIRSF" id="PIRSF004983">
    <property type="entry name" value="MenD"/>
    <property type="match status" value="1"/>
</dbReference>
<dbReference type="InterPro" id="IPR004433">
    <property type="entry name" value="MenaQ_synth_MenD"/>
</dbReference>
<dbReference type="PANTHER" id="PTHR42916">
    <property type="entry name" value="2-SUCCINYL-5-ENOLPYRUVYL-6-HYDROXY-3-CYCLOHEXENE-1-CARBOXYLATE SYNTHASE"/>
    <property type="match status" value="1"/>
</dbReference>
<keyword evidence="4 6" id="KW-0786">Thiamine pyrophosphate</keyword>
<protein>
    <recommendedName>
        <fullName evidence="6">2-succinyl-5-enolpyruvyl-6-hydroxy-3-cyclohexene-1-carboxylate synthase</fullName>
        <shortName evidence="6">SEPHCHC synthase</shortName>
        <ecNumber evidence="6">2.2.1.9</ecNumber>
    </recommendedName>
    <alternativeName>
        <fullName evidence="6">Menaquinone biosynthesis protein MenD</fullName>
    </alternativeName>
</protein>
<keyword evidence="6" id="KW-0474">Menaquinone biosynthesis</keyword>
<keyword evidence="2 6" id="KW-0479">Metal-binding</keyword>
<evidence type="ECO:0000259" key="7">
    <source>
        <dbReference type="Pfam" id="PF02776"/>
    </source>
</evidence>
<dbReference type="EC" id="2.2.1.9" evidence="6"/>
<comment type="subunit">
    <text evidence="6">Homodimer.</text>
</comment>
<feature type="domain" description="Menaquinone biosynthesis protein MenD middle" evidence="8">
    <location>
        <begin position="181"/>
        <end position="383"/>
    </location>
</feature>
<comment type="pathway">
    <text evidence="6">Quinol/quinone metabolism; 1,4-dihydroxy-2-naphthoate biosynthesis; 1,4-dihydroxy-2-naphthoate from chorismate: step 2/7.</text>
</comment>
<evidence type="ECO:0000313" key="10">
    <source>
        <dbReference type="Proteomes" id="UP000431264"/>
    </source>
</evidence>
<keyword evidence="1 6" id="KW-0808">Transferase</keyword>
<dbReference type="CDD" id="cd02009">
    <property type="entry name" value="TPP_SHCHC_synthase"/>
    <property type="match status" value="1"/>
</dbReference>
<comment type="function">
    <text evidence="6">Catalyzes the thiamine diphosphate-dependent decarboxylation of 2-oxoglutarate and the subsequent addition of the resulting succinic semialdehyde-thiamine pyrophosphate anion to isochorismate to yield 2-succinyl-5-enolpyruvyl-6-hydroxy-3-cyclohexene-1-carboxylate (SEPHCHC).</text>
</comment>
<keyword evidence="3 6" id="KW-0460">Magnesium</keyword>